<evidence type="ECO:0000256" key="1">
    <source>
        <dbReference type="ARBA" id="ARBA00022741"/>
    </source>
</evidence>
<keyword evidence="2" id="KW-0067">ATP-binding</keyword>
<dbReference type="InterPro" id="IPR029047">
    <property type="entry name" value="HSP70_peptide-bd_sf"/>
</dbReference>
<dbReference type="Gene3D" id="3.30.420.40">
    <property type="match status" value="2"/>
</dbReference>
<dbReference type="GO" id="GO:0005524">
    <property type="term" value="F:ATP binding"/>
    <property type="evidence" value="ECO:0007669"/>
    <property type="project" value="UniProtKB-KW"/>
</dbReference>
<dbReference type="InterPro" id="IPR043129">
    <property type="entry name" value="ATPase_NBD"/>
</dbReference>
<dbReference type="PANTHER" id="PTHR19375">
    <property type="entry name" value="HEAT SHOCK PROTEIN 70KDA"/>
    <property type="match status" value="1"/>
</dbReference>
<dbReference type="Pfam" id="PF00012">
    <property type="entry name" value="HSP70"/>
    <property type="match status" value="1"/>
</dbReference>
<protein>
    <recommendedName>
        <fullName evidence="4">Molecular chaperone DnaK</fullName>
    </recommendedName>
</protein>
<dbReference type="SUPFAM" id="SSF53067">
    <property type="entry name" value="Actin-like ATPase domain"/>
    <property type="match status" value="1"/>
</dbReference>
<dbReference type="EMBL" id="LAZR01033148">
    <property type="protein sequence ID" value="KKL48924.1"/>
    <property type="molecule type" value="Genomic_DNA"/>
</dbReference>
<accession>A0A0F9CIG6</accession>
<dbReference type="SUPFAM" id="SSF100920">
    <property type="entry name" value="Heat shock protein 70kD (HSP70), peptide-binding domain"/>
    <property type="match status" value="1"/>
</dbReference>
<evidence type="ECO:0008006" key="4">
    <source>
        <dbReference type="Google" id="ProtNLM"/>
    </source>
</evidence>
<evidence type="ECO:0000256" key="2">
    <source>
        <dbReference type="ARBA" id="ARBA00022840"/>
    </source>
</evidence>
<name>A0A0F9CIG6_9ZZZZ</name>
<dbReference type="InterPro" id="IPR013126">
    <property type="entry name" value="Hsp_70_fam"/>
</dbReference>
<proteinExistence type="predicted"/>
<dbReference type="Gene3D" id="3.90.640.10">
    <property type="entry name" value="Actin, Chain A, domain 4"/>
    <property type="match status" value="1"/>
</dbReference>
<dbReference type="AlphaFoldDB" id="A0A0F9CIG6"/>
<gene>
    <name evidence="3" type="ORF">LCGC14_2320640</name>
</gene>
<dbReference type="GO" id="GO:0140662">
    <property type="term" value="F:ATP-dependent protein folding chaperone"/>
    <property type="evidence" value="ECO:0007669"/>
    <property type="project" value="InterPro"/>
</dbReference>
<dbReference type="FunFam" id="3.90.640.10:FF:000003">
    <property type="entry name" value="Molecular chaperone DnaK"/>
    <property type="match status" value="1"/>
</dbReference>
<reference evidence="3" key="1">
    <citation type="journal article" date="2015" name="Nature">
        <title>Complex archaea that bridge the gap between prokaryotes and eukaryotes.</title>
        <authorList>
            <person name="Spang A."/>
            <person name="Saw J.H."/>
            <person name="Jorgensen S.L."/>
            <person name="Zaremba-Niedzwiedzka K."/>
            <person name="Martijn J."/>
            <person name="Lind A.E."/>
            <person name="van Eijk R."/>
            <person name="Schleper C."/>
            <person name="Guy L."/>
            <person name="Ettema T.J."/>
        </authorList>
    </citation>
    <scope>NUCLEOTIDE SEQUENCE</scope>
</reference>
<feature type="non-terminal residue" evidence="3">
    <location>
        <position position="1"/>
    </location>
</feature>
<comment type="caution">
    <text evidence="3">The sequence shown here is derived from an EMBL/GenBank/DDBJ whole genome shotgun (WGS) entry which is preliminary data.</text>
</comment>
<dbReference type="Gene3D" id="2.60.34.10">
    <property type="entry name" value="Substrate Binding Domain Of DNAk, Chain A, domain 1"/>
    <property type="match status" value="1"/>
</dbReference>
<sequence>KVYEEAEKAKKTLSDQRIVEIEIPFIAADESGPLHLTTKFTRYEFEELITGYIEKTLRLTKTALRDAKLTPEDIDMFLFVGGSTRIPIVRKNLKNLFNKEPEGSVSPDEVVALGAAVQGAVMSGRIHKIALVDVTPLGLGVEKEGGAMVNMIKRNAVLPTEASAIFTTVQDYQKAVIIHVLQGERPNASDNISLGSFRLDGIRKASKGVPKIEVKFEIDVSGIVRVSAKDLDTRCEYSVKLDQASGLSEEEISAVITDARVSELEDLQFNSERQGQV</sequence>
<organism evidence="3">
    <name type="scientific">marine sediment metagenome</name>
    <dbReference type="NCBI Taxonomy" id="412755"/>
    <lineage>
        <taxon>unclassified sequences</taxon>
        <taxon>metagenomes</taxon>
        <taxon>ecological metagenomes</taxon>
    </lineage>
</organism>
<dbReference type="PRINTS" id="PR00301">
    <property type="entry name" value="HEATSHOCK70"/>
</dbReference>
<keyword evidence="1" id="KW-0547">Nucleotide-binding</keyword>
<evidence type="ECO:0000313" key="3">
    <source>
        <dbReference type="EMBL" id="KKL48924.1"/>
    </source>
</evidence>